<feature type="transmembrane region" description="Helical" evidence="2">
    <location>
        <begin position="21"/>
        <end position="42"/>
    </location>
</feature>
<dbReference type="Gene3D" id="3.10.620.30">
    <property type="match status" value="1"/>
</dbReference>
<evidence type="ECO:0000256" key="1">
    <source>
        <dbReference type="SAM" id="MobiDB-lite"/>
    </source>
</evidence>
<feature type="transmembrane region" description="Helical" evidence="2">
    <location>
        <begin position="160"/>
        <end position="179"/>
    </location>
</feature>
<reference evidence="5" key="1">
    <citation type="submission" date="2021-04" db="EMBL/GenBank/DDBJ databases">
        <title>Microbacterium tenobrionis sp. nov. and Microbacterium allomyrinae sp. nov., isolated from larvae of Tenobrio molitor and Allomyrina dichotoma, respectively.</title>
        <authorList>
            <person name="Lee S.D."/>
        </authorList>
    </citation>
    <scope>NUCLEOTIDE SEQUENCE</scope>
    <source>
        <strain evidence="5">BWT-G7</strain>
    </source>
</reference>
<evidence type="ECO:0000259" key="3">
    <source>
        <dbReference type="Pfam" id="PF01841"/>
    </source>
</evidence>
<feature type="transmembrane region" description="Helical" evidence="2">
    <location>
        <begin position="191"/>
        <end position="215"/>
    </location>
</feature>
<sequence length="836" mass="87543">MSVNRDASRGGLHAGRVVPRIAVGAAFAAVIVLIAAVAAWPIYQAGSFVLLVVAGALVGAGIAVAVWLRRGSGWLVAALLAAAILVLGVPLAVPSRLGGPAEIVRGLGELASGLVLGWKDLVTVELAVGSYRNLLVPALVIFLVGTCVMLLLAWREDRAAYGAVPVALAMVSFGLFFGRTTVSAPLRLGPLAFYAPVETAIGVAALVACLLWLAWRTHDERIRALQRAAASSGVRISRRPSRVDRRRTLLGGGILVGALVIAVAVVPFAARGSEREVLRSAIGPDVDLSAEVSPLAQYRALFSNERADDVLFTVEPSGGELPERVRLATLDAYDGEVFRTGGAGAVDAGRFVRVPSTLDAGDGAPVAARIAIDGLDGVWMPTAGRLEAVEFGGGRAASLADRFYYNAAAAAGVQTAGGGLEQGDAYVVRGVEPETADLAEVQAPGGLSAEVPVPETLRTWVDEHVVGSDGPALAGLVELLRDRGYLSHGLVEGDVAPVWTTALSDYAFQPSASGHSLARIDTMFARLLERESDPRAAASGNYVAAVGDDEQFATAVALIAGQLGFPARVVVGARLTPEPGLAGCGAGVCRAQDLAAWTEVQSADGEWIAVDVTPQYAQSPSLDVTEQRDPENVTEVRPDSVEEVVPPDPAQEDSASDPAADDDAGTDLAWLWPVLRASGVVLLLLLLAFGPFAIILGAKAARRRSRRLTGTPAARVAGGWDEYVDAAVDAGHDAPRRLTRSELAGAFAGPVGADLARSADRAVFSHALLAAEDAQDYWNAVDDERRRLRRERGVWRGLLATVSLRSLLRPLAPETGAQSRFAERGRGRTRPVRPMP</sequence>
<dbReference type="InterPro" id="IPR038765">
    <property type="entry name" value="Papain-like_cys_pep_sf"/>
</dbReference>
<dbReference type="InterPro" id="IPR002931">
    <property type="entry name" value="Transglutaminase-like"/>
</dbReference>
<keyword evidence="2" id="KW-1133">Transmembrane helix</keyword>
<evidence type="ECO:0000313" key="5">
    <source>
        <dbReference type="EMBL" id="MCC2033616.1"/>
    </source>
</evidence>
<feature type="compositionally biased region" description="Basic and acidic residues" evidence="1">
    <location>
        <begin position="625"/>
        <end position="640"/>
    </location>
</feature>
<evidence type="ECO:0000259" key="4">
    <source>
        <dbReference type="Pfam" id="PF11992"/>
    </source>
</evidence>
<gene>
    <name evidence="5" type="ORF">KEC57_15615</name>
</gene>
<dbReference type="Proteomes" id="UP001139354">
    <property type="component" value="Unassembled WGS sequence"/>
</dbReference>
<evidence type="ECO:0000313" key="6">
    <source>
        <dbReference type="Proteomes" id="UP001139354"/>
    </source>
</evidence>
<organism evidence="5 6">
    <name type="scientific">Microbacterium allomyrinae</name>
    <dbReference type="NCBI Taxonomy" id="2830666"/>
    <lineage>
        <taxon>Bacteria</taxon>
        <taxon>Bacillati</taxon>
        <taxon>Actinomycetota</taxon>
        <taxon>Actinomycetes</taxon>
        <taxon>Micrococcales</taxon>
        <taxon>Microbacteriaceae</taxon>
        <taxon>Microbacterium</taxon>
    </lineage>
</organism>
<dbReference type="RefSeq" id="WP_229385618.1">
    <property type="nucleotide sequence ID" value="NZ_JAGTTN010000006.1"/>
</dbReference>
<dbReference type="InterPro" id="IPR021878">
    <property type="entry name" value="TgpA_N"/>
</dbReference>
<dbReference type="SUPFAM" id="SSF54001">
    <property type="entry name" value="Cysteine proteinases"/>
    <property type="match status" value="1"/>
</dbReference>
<keyword evidence="6" id="KW-1185">Reference proteome</keyword>
<feature type="compositionally biased region" description="Acidic residues" evidence="1">
    <location>
        <begin position="650"/>
        <end position="662"/>
    </location>
</feature>
<keyword evidence="2" id="KW-0812">Transmembrane</keyword>
<feature type="transmembrane region" description="Helical" evidence="2">
    <location>
        <begin position="75"/>
        <end position="93"/>
    </location>
</feature>
<keyword evidence="2" id="KW-0472">Membrane</keyword>
<evidence type="ECO:0000256" key="2">
    <source>
        <dbReference type="SAM" id="Phobius"/>
    </source>
</evidence>
<comment type="caution">
    <text evidence="5">The sequence shown here is derived from an EMBL/GenBank/DDBJ whole genome shotgun (WGS) entry which is preliminary data.</text>
</comment>
<feature type="region of interest" description="Disordered" evidence="1">
    <location>
        <begin position="619"/>
        <end position="662"/>
    </location>
</feature>
<proteinExistence type="predicted"/>
<dbReference type="AlphaFoldDB" id="A0A9X1LXI4"/>
<feature type="transmembrane region" description="Helical" evidence="2">
    <location>
        <begin position="134"/>
        <end position="153"/>
    </location>
</feature>
<feature type="transmembrane region" description="Helical" evidence="2">
    <location>
        <begin position="670"/>
        <end position="698"/>
    </location>
</feature>
<dbReference type="EMBL" id="JAGTTN010000006">
    <property type="protein sequence ID" value="MCC2033616.1"/>
    <property type="molecule type" value="Genomic_DNA"/>
</dbReference>
<name>A0A9X1LXI4_9MICO</name>
<feature type="domain" description="Protein-glutamine gamma-glutamyltransferase TgpA N-terminal" evidence="4">
    <location>
        <begin position="31"/>
        <end position="399"/>
    </location>
</feature>
<dbReference type="Pfam" id="PF11992">
    <property type="entry name" value="TgpA_N"/>
    <property type="match status" value="1"/>
</dbReference>
<feature type="domain" description="Transglutaminase-like" evidence="3">
    <location>
        <begin position="538"/>
        <end position="611"/>
    </location>
</feature>
<protein>
    <submittedName>
        <fullName evidence="5">Transglutaminase domain-containing protein</fullName>
    </submittedName>
</protein>
<feature type="compositionally biased region" description="Basic residues" evidence="1">
    <location>
        <begin position="827"/>
        <end position="836"/>
    </location>
</feature>
<feature type="region of interest" description="Disordered" evidence="1">
    <location>
        <begin position="816"/>
        <end position="836"/>
    </location>
</feature>
<feature type="transmembrane region" description="Helical" evidence="2">
    <location>
        <begin position="48"/>
        <end position="68"/>
    </location>
</feature>
<accession>A0A9X1LXI4</accession>
<feature type="transmembrane region" description="Helical" evidence="2">
    <location>
        <begin position="248"/>
        <end position="270"/>
    </location>
</feature>
<dbReference type="Pfam" id="PF01841">
    <property type="entry name" value="Transglut_core"/>
    <property type="match status" value="1"/>
</dbReference>